<reference evidence="1" key="1">
    <citation type="journal article" date="2023" name="Genome Biol. Evol.">
        <title>Long-read-based Genome Assembly of Drosophila gunungcola Reveals Fewer Chemosensory Genes in Flower-breeding Species.</title>
        <authorList>
            <person name="Negi A."/>
            <person name="Liao B.Y."/>
            <person name="Yeh S.D."/>
        </authorList>
    </citation>
    <scope>NUCLEOTIDE SEQUENCE</scope>
    <source>
        <strain evidence="1">Sukarami</strain>
    </source>
</reference>
<name>A0A9P9YGI0_9MUSC</name>
<sequence length="73" mass="7715">MSIKGVLAEHLLCDFNIDGVNGKKALKGFPGFFSVIVDTISALGGQLLAEKALAHALSCAKNNANKKKNKNKC</sequence>
<comment type="caution">
    <text evidence="1">The sequence shown here is derived from an EMBL/GenBank/DDBJ whole genome shotgun (WGS) entry which is preliminary data.</text>
</comment>
<gene>
    <name evidence="1" type="ORF">M5D96_010636</name>
</gene>
<evidence type="ECO:0000313" key="1">
    <source>
        <dbReference type="EMBL" id="KAI8036565.1"/>
    </source>
</evidence>
<dbReference type="Proteomes" id="UP001059596">
    <property type="component" value="Unassembled WGS sequence"/>
</dbReference>
<accession>A0A9P9YGI0</accession>
<organism evidence="1 2">
    <name type="scientific">Drosophila gunungcola</name>
    <name type="common">fruit fly</name>
    <dbReference type="NCBI Taxonomy" id="103775"/>
    <lineage>
        <taxon>Eukaryota</taxon>
        <taxon>Metazoa</taxon>
        <taxon>Ecdysozoa</taxon>
        <taxon>Arthropoda</taxon>
        <taxon>Hexapoda</taxon>
        <taxon>Insecta</taxon>
        <taxon>Pterygota</taxon>
        <taxon>Neoptera</taxon>
        <taxon>Endopterygota</taxon>
        <taxon>Diptera</taxon>
        <taxon>Brachycera</taxon>
        <taxon>Muscomorpha</taxon>
        <taxon>Ephydroidea</taxon>
        <taxon>Drosophilidae</taxon>
        <taxon>Drosophila</taxon>
        <taxon>Sophophora</taxon>
    </lineage>
</organism>
<dbReference type="AlphaFoldDB" id="A0A9P9YGI0"/>
<proteinExistence type="predicted"/>
<dbReference type="EMBL" id="JAMKOV010000017">
    <property type="protein sequence ID" value="KAI8036565.1"/>
    <property type="molecule type" value="Genomic_DNA"/>
</dbReference>
<evidence type="ECO:0000313" key="2">
    <source>
        <dbReference type="Proteomes" id="UP001059596"/>
    </source>
</evidence>
<keyword evidence="2" id="KW-1185">Reference proteome</keyword>
<protein>
    <submittedName>
        <fullName evidence="1">Uncharacterized protein</fullName>
    </submittedName>
</protein>